<evidence type="ECO:0000256" key="2">
    <source>
        <dbReference type="ARBA" id="ARBA00022598"/>
    </source>
</evidence>
<dbReference type="SUPFAM" id="SSF52374">
    <property type="entry name" value="Nucleotidylyl transferase"/>
    <property type="match status" value="1"/>
</dbReference>
<dbReference type="EMBL" id="CP003510">
    <property type="protein sequence ID" value="AFP79168.1"/>
    <property type="molecule type" value="Genomic_DNA"/>
</dbReference>
<evidence type="ECO:0000256" key="1">
    <source>
        <dbReference type="ARBA" id="ARBA00005594"/>
    </source>
</evidence>
<dbReference type="PRINTS" id="PR01039">
    <property type="entry name" value="TRNASYNTHTRP"/>
</dbReference>
<dbReference type="NCBIfam" id="TIGR00233">
    <property type="entry name" value="trpS"/>
    <property type="match status" value="1"/>
</dbReference>
<evidence type="ECO:0000256" key="10">
    <source>
        <dbReference type="SAM" id="Phobius"/>
    </source>
</evidence>
<dbReference type="Gene3D" id="1.10.240.10">
    <property type="entry name" value="Tyrosyl-Transfer RNA Synthetase"/>
    <property type="match status" value="1"/>
</dbReference>
<dbReference type="AlphaFoldDB" id="J3VHD3"/>
<evidence type="ECO:0000256" key="6">
    <source>
        <dbReference type="ARBA" id="ARBA00023146"/>
    </source>
</evidence>
<organism evidence="11 12">
    <name type="scientific">Mycoplasmoides gallisepticum WI01_2001.043-13-2P</name>
    <dbReference type="NCBI Taxonomy" id="1159201"/>
    <lineage>
        <taxon>Bacteria</taxon>
        <taxon>Bacillati</taxon>
        <taxon>Mycoplasmatota</taxon>
        <taxon>Mycoplasmoidales</taxon>
        <taxon>Mycoplasmoidaceae</taxon>
        <taxon>Mycoplasmoides</taxon>
    </lineage>
</organism>
<dbReference type="CDD" id="cd00806">
    <property type="entry name" value="TrpRS_core"/>
    <property type="match status" value="1"/>
</dbReference>
<dbReference type="Pfam" id="PF00579">
    <property type="entry name" value="tRNA-synt_1b"/>
    <property type="match status" value="1"/>
</dbReference>
<keyword evidence="6 8" id="KW-0030">Aminoacyl-tRNA synthetase</keyword>
<dbReference type="Gene3D" id="3.40.50.620">
    <property type="entry name" value="HUPs"/>
    <property type="match status" value="1"/>
</dbReference>
<evidence type="ECO:0000256" key="5">
    <source>
        <dbReference type="ARBA" id="ARBA00022917"/>
    </source>
</evidence>
<dbReference type="PANTHER" id="PTHR43766:SF1">
    <property type="entry name" value="TRYPTOPHAN--TRNA LIGASE, MITOCHONDRIAL"/>
    <property type="match status" value="1"/>
</dbReference>
<keyword evidence="4 8" id="KW-0067">ATP-binding</keyword>
<dbReference type="InterPro" id="IPR014729">
    <property type="entry name" value="Rossmann-like_a/b/a_fold"/>
</dbReference>
<sequence length="379" mass="43641">MIIRHGIEIVTRSFYIYIFIIYLTYCNYIMIKIISGIQSTGSLHIGNYLGSISKNINLQNKYQINLFVANLHTITVDFDPTQARQNIIELVKIYLASGFDTNKNNIFLQSEINEHAALGHVLLCHTTMGELERMTQYKDKKQKFVQSNQTIKIPTGLLTYPILMAADILLYQSDYVCVGDDQKQHLELTRDIAIRMNKRYGELFKVPEPIIAKVGSRIMDLNDPSKKMSKSSLSKKGIINLDDSREEVLSKIKSAKTDNLNKVNFDYKTQPEISNLVSIYYGVINDHFNLGLKSAKFNKTLDEEVVPIDIIKHFENKSYKDFKEELLELIWNILDNIQTNMKKITDEDVMRVLKKGKDKLLPIAQKTLLNVYQKLGMDI</sequence>
<feature type="binding site" evidence="8">
    <location>
        <position position="218"/>
    </location>
    <ligand>
        <name>ATP</name>
        <dbReference type="ChEBI" id="CHEBI:30616"/>
    </ligand>
</feature>
<dbReference type="InterPro" id="IPR024109">
    <property type="entry name" value="Trp-tRNA-ligase_bac-type"/>
</dbReference>
<feature type="binding site" evidence="8">
    <location>
        <position position="167"/>
    </location>
    <ligand>
        <name>L-tryptophan</name>
        <dbReference type="ChEBI" id="CHEBI:57912"/>
    </ligand>
</feature>
<dbReference type="GO" id="GO:0005829">
    <property type="term" value="C:cytosol"/>
    <property type="evidence" value="ECO:0007669"/>
    <property type="project" value="TreeGrafter"/>
</dbReference>
<dbReference type="KEGG" id="mgw:HFMG01WIA_4084"/>
<comment type="catalytic activity">
    <reaction evidence="7 8">
        <text>tRNA(Trp) + L-tryptophan + ATP = L-tryptophyl-tRNA(Trp) + AMP + diphosphate + H(+)</text>
        <dbReference type="Rhea" id="RHEA:24080"/>
        <dbReference type="Rhea" id="RHEA-COMP:9671"/>
        <dbReference type="Rhea" id="RHEA-COMP:9705"/>
        <dbReference type="ChEBI" id="CHEBI:15378"/>
        <dbReference type="ChEBI" id="CHEBI:30616"/>
        <dbReference type="ChEBI" id="CHEBI:33019"/>
        <dbReference type="ChEBI" id="CHEBI:57912"/>
        <dbReference type="ChEBI" id="CHEBI:78442"/>
        <dbReference type="ChEBI" id="CHEBI:78535"/>
        <dbReference type="ChEBI" id="CHEBI:456215"/>
        <dbReference type="EC" id="6.1.1.2"/>
    </reaction>
</comment>
<keyword evidence="2 8" id="KW-0436">Ligase</keyword>
<comment type="subcellular location">
    <subcellularLocation>
        <location evidence="8">Cytoplasm</location>
    </subcellularLocation>
</comment>
<keyword evidence="8" id="KW-0963">Cytoplasm</keyword>
<dbReference type="PANTHER" id="PTHR43766">
    <property type="entry name" value="TRYPTOPHAN--TRNA LIGASE, MITOCHONDRIAL"/>
    <property type="match status" value="1"/>
</dbReference>
<feature type="short sequence motif" description="'HIGH' region" evidence="8">
    <location>
        <begin position="39"/>
        <end position="47"/>
    </location>
</feature>
<comment type="function">
    <text evidence="8">Catalyzes the attachment of tryptophan to tRNA(Trp).</text>
</comment>
<dbReference type="HOGENOM" id="CLU_029244_1_1_14"/>
<keyword evidence="10" id="KW-0472">Membrane</keyword>
<dbReference type="RefSeq" id="WP_014886174.1">
    <property type="nucleotide sequence ID" value="NC_018410.1"/>
</dbReference>
<dbReference type="GO" id="GO:0005524">
    <property type="term" value="F:ATP binding"/>
    <property type="evidence" value="ECO:0007669"/>
    <property type="project" value="UniProtKB-UniRule"/>
</dbReference>
<name>J3VHD3_MYCGL</name>
<keyword evidence="10" id="KW-0812">Transmembrane</keyword>
<evidence type="ECO:0000256" key="7">
    <source>
        <dbReference type="ARBA" id="ARBA00049929"/>
    </source>
</evidence>
<keyword evidence="10" id="KW-1133">Transmembrane helix</keyword>
<gene>
    <name evidence="8 11" type="primary">trpS</name>
    <name evidence="11" type="ORF">HFMG01WIA_4084</name>
</gene>
<dbReference type="HAMAP" id="MF_00140_B">
    <property type="entry name" value="Trp_tRNA_synth_B"/>
    <property type="match status" value="1"/>
</dbReference>
<dbReference type="GO" id="GO:0006436">
    <property type="term" value="P:tryptophanyl-tRNA aminoacylation"/>
    <property type="evidence" value="ECO:0007669"/>
    <property type="project" value="UniProtKB-UniRule"/>
</dbReference>
<feature type="transmembrane region" description="Helical" evidence="10">
    <location>
        <begin position="12"/>
        <end position="31"/>
    </location>
</feature>
<comment type="similarity">
    <text evidence="1 8 9">Belongs to the class-I aminoacyl-tRNA synthetase family.</text>
</comment>
<evidence type="ECO:0000313" key="11">
    <source>
        <dbReference type="EMBL" id="AFP79168.1"/>
    </source>
</evidence>
<dbReference type="InterPro" id="IPR050203">
    <property type="entry name" value="Trp-tRNA_synthetase"/>
</dbReference>
<feature type="short sequence motif" description="'KMSKS' region" evidence="8">
    <location>
        <begin position="227"/>
        <end position="231"/>
    </location>
</feature>
<dbReference type="EC" id="6.1.1.2" evidence="8"/>
<reference evidence="11 12" key="1">
    <citation type="journal article" date="2012" name="Microbiology">
        <title>Extensive variation in surface lipoprotein gene content and genomic changes associated with virulence during evolution of a novel North American house finch epizootic strain of Mycoplasma gallisepticum.</title>
        <authorList>
            <person name="Tulman E.R."/>
            <person name="Liao X."/>
            <person name="Szczepanek S.M."/>
            <person name="Ley D.H."/>
            <person name="Kutish G.F."/>
            <person name="Geary S.J."/>
        </authorList>
    </citation>
    <scope>NUCLEOTIDE SEQUENCE [LARGE SCALE GENOMIC DNA]</scope>
    <source>
        <strain evidence="12">House finch-associated</strain>
    </source>
</reference>
<keyword evidence="3 8" id="KW-0547">Nucleotide-binding</keyword>
<evidence type="ECO:0000256" key="3">
    <source>
        <dbReference type="ARBA" id="ARBA00022741"/>
    </source>
</evidence>
<evidence type="ECO:0000256" key="8">
    <source>
        <dbReference type="HAMAP-Rule" id="MF_00140"/>
    </source>
</evidence>
<dbReference type="InterPro" id="IPR002306">
    <property type="entry name" value="Trp-tRNA-ligase"/>
</dbReference>
<dbReference type="GO" id="GO:0004830">
    <property type="term" value="F:tryptophan-tRNA ligase activity"/>
    <property type="evidence" value="ECO:0007669"/>
    <property type="project" value="UniProtKB-UniRule"/>
</dbReference>
<feature type="binding site" evidence="8">
    <location>
        <begin position="38"/>
        <end position="40"/>
    </location>
    <ligand>
        <name>ATP</name>
        <dbReference type="ChEBI" id="CHEBI:30616"/>
    </ligand>
</feature>
<dbReference type="PATRIC" id="fig|1159201.4.peg.1106"/>
<protein>
    <recommendedName>
        <fullName evidence="8">Tryptophan--tRNA ligase</fullName>
        <ecNumber evidence="8">6.1.1.2</ecNumber>
    </recommendedName>
    <alternativeName>
        <fullName evidence="8">Tryptophanyl-tRNA synthetase</fullName>
        <shortName evidence="8">TrpRS</shortName>
    </alternativeName>
</protein>
<feature type="binding site" evidence="8">
    <location>
        <begin position="227"/>
        <end position="231"/>
    </location>
    <ligand>
        <name>ATP</name>
        <dbReference type="ChEBI" id="CHEBI:30616"/>
    </ligand>
</feature>
<evidence type="ECO:0000256" key="9">
    <source>
        <dbReference type="RuleBase" id="RU363036"/>
    </source>
</evidence>
<keyword evidence="5 8" id="KW-0648">Protein biosynthesis</keyword>
<dbReference type="InterPro" id="IPR002305">
    <property type="entry name" value="aa-tRNA-synth_Ic"/>
</dbReference>
<evidence type="ECO:0000313" key="12">
    <source>
        <dbReference type="Proteomes" id="UP000003940"/>
    </source>
</evidence>
<dbReference type="Proteomes" id="UP000003940">
    <property type="component" value="Chromosome"/>
</dbReference>
<comment type="subunit">
    <text evidence="8">Homodimer.</text>
</comment>
<feature type="binding site" evidence="8">
    <location>
        <begin position="179"/>
        <end position="181"/>
    </location>
    <ligand>
        <name>ATP</name>
        <dbReference type="ChEBI" id="CHEBI:30616"/>
    </ligand>
</feature>
<accession>J3VHD3</accession>
<evidence type="ECO:0000256" key="4">
    <source>
        <dbReference type="ARBA" id="ARBA00022840"/>
    </source>
</evidence>
<proteinExistence type="inferred from homology"/>
<feature type="binding site" evidence="8">
    <location>
        <begin position="46"/>
        <end position="47"/>
    </location>
    <ligand>
        <name>ATP</name>
        <dbReference type="ChEBI" id="CHEBI:30616"/>
    </ligand>
</feature>